<dbReference type="Pfam" id="PF08281">
    <property type="entry name" value="Sigma70_r4_2"/>
    <property type="match status" value="1"/>
</dbReference>
<proteinExistence type="inferred from homology"/>
<comment type="caution">
    <text evidence="7">The sequence shown here is derived from an EMBL/GenBank/DDBJ whole genome shotgun (WGS) entry which is preliminary data.</text>
</comment>
<accession>A0A366HT13</accession>
<keyword evidence="2" id="KW-0805">Transcription regulation</keyword>
<dbReference type="GO" id="GO:0003677">
    <property type="term" value="F:DNA binding"/>
    <property type="evidence" value="ECO:0007669"/>
    <property type="project" value="InterPro"/>
</dbReference>
<dbReference type="InterPro" id="IPR013324">
    <property type="entry name" value="RNA_pol_sigma_r3/r4-like"/>
</dbReference>
<dbReference type="InterPro" id="IPR013325">
    <property type="entry name" value="RNA_pol_sigma_r2"/>
</dbReference>
<dbReference type="NCBIfam" id="TIGR02937">
    <property type="entry name" value="sigma70-ECF"/>
    <property type="match status" value="1"/>
</dbReference>
<dbReference type="CDD" id="cd06171">
    <property type="entry name" value="Sigma70_r4"/>
    <property type="match status" value="1"/>
</dbReference>
<dbReference type="PANTHER" id="PTHR43133">
    <property type="entry name" value="RNA POLYMERASE ECF-TYPE SIGMA FACTO"/>
    <property type="match status" value="1"/>
</dbReference>
<evidence type="ECO:0000259" key="5">
    <source>
        <dbReference type="Pfam" id="PF04542"/>
    </source>
</evidence>
<name>A0A366HT13_9BACT</name>
<dbReference type="Pfam" id="PF04542">
    <property type="entry name" value="Sigma70_r2"/>
    <property type="match status" value="1"/>
</dbReference>
<evidence type="ECO:0000256" key="4">
    <source>
        <dbReference type="ARBA" id="ARBA00023163"/>
    </source>
</evidence>
<keyword evidence="3" id="KW-0731">Sigma factor</keyword>
<dbReference type="Gene3D" id="1.10.1740.10">
    <property type="match status" value="1"/>
</dbReference>
<keyword evidence="8" id="KW-1185">Reference proteome</keyword>
<dbReference type="SUPFAM" id="SSF88659">
    <property type="entry name" value="Sigma3 and sigma4 domains of RNA polymerase sigma factors"/>
    <property type="match status" value="1"/>
</dbReference>
<dbReference type="Gene3D" id="1.10.10.10">
    <property type="entry name" value="Winged helix-like DNA-binding domain superfamily/Winged helix DNA-binding domain"/>
    <property type="match status" value="1"/>
</dbReference>
<feature type="domain" description="RNA polymerase sigma-70 region 2" evidence="5">
    <location>
        <begin position="24"/>
        <end position="88"/>
    </location>
</feature>
<gene>
    <name evidence="7" type="ORF">DES53_102449</name>
</gene>
<dbReference type="Proteomes" id="UP000253426">
    <property type="component" value="Unassembled WGS sequence"/>
</dbReference>
<protein>
    <submittedName>
        <fullName evidence="7">RNA polymerase sigma-70 factor (ECF subfamily)</fullName>
    </submittedName>
</protein>
<evidence type="ECO:0000313" key="8">
    <source>
        <dbReference type="Proteomes" id="UP000253426"/>
    </source>
</evidence>
<dbReference type="PANTHER" id="PTHR43133:SF51">
    <property type="entry name" value="RNA POLYMERASE SIGMA FACTOR"/>
    <property type="match status" value="1"/>
</dbReference>
<sequence>MSNVPMPSQSSDPAGTLVREALAQHESNLIGYATSILGGDENRARDVVQDTFLKLYLADPDRVRENLKAWLYAVCRNRALDVLRKEHRLSFTDDQDTLDWLDEWQPDPSDDASREEMLEHVWTTMEQLPPNQKEVLRLKFQHGLSYKEISGITGLSVTNVGFLLHTAIKRLRKLMNHALAEP</sequence>
<comment type="similarity">
    <text evidence="1">Belongs to the sigma-70 factor family. ECF subfamily.</text>
</comment>
<dbReference type="InterPro" id="IPR039425">
    <property type="entry name" value="RNA_pol_sigma-70-like"/>
</dbReference>
<feature type="domain" description="RNA polymerase sigma factor 70 region 4 type 2" evidence="6">
    <location>
        <begin position="121"/>
        <end position="171"/>
    </location>
</feature>
<evidence type="ECO:0000256" key="1">
    <source>
        <dbReference type="ARBA" id="ARBA00010641"/>
    </source>
</evidence>
<dbReference type="SUPFAM" id="SSF88946">
    <property type="entry name" value="Sigma2 domain of RNA polymerase sigma factors"/>
    <property type="match status" value="1"/>
</dbReference>
<evidence type="ECO:0000256" key="2">
    <source>
        <dbReference type="ARBA" id="ARBA00023015"/>
    </source>
</evidence>
<dbReference type="InterPro" id="IPR013249">
    <property type="entry name" value="RNA_pol_sigma70_r4_t2"/>
</dbReference>
<organism evidence="7 8">
    <name type="scientific">Roseimicrobium gellanilyticum</name>
    <dbReference type="NCBI Taxonomy" id="748857"/>
    <lineage>
        <taxon>Bacteria</taxon>
        <taxon>Pseudomonadati</taxon>
        <taxon>Verrucomicrobiota</taxon>
        <taxon>Verrucomicrobiia</taxon>
        <taxon>Verrucomicrobiales</taxon>
        <taxon>Verrucomicrobiaceae</taxon>
        <taxon>Roseimicrobium</taxon>
    </lineage>
</organism>
<evidence type="ECO:0000259" key="6">
    <source>
        <dbReference type="Pfam" id="PF08281"/>
    </source>
</evidence>
<dbReference type="AlphaFoldDB" id="A0A366HT13"/>
<dbReference type="InterPro" id="IPR036388">
    <property type="entry name" value="WH-like_DNA-bd_sf"/>
</dbReference>
<dbReference type="GO" id="GO:0016987">
    <property type="term" value="F:sigma factor activity"/>
    <property type="evidence" value="ECO:0007669"/>
    <property type="project" value="UniProtKB-KW"/>
</dbReference>
<dbReference type="InterPro" id="IPR014284">
    <property type="entry name" value="RNA_pol_sigma-70_dom"/>
</dbReference>
<reference evidence="7 8" key="1">
    <citation type="submission" date="2018-06" db="EMBL/GenBank/DDBJ databases">
        <title>Genomic Encyclopedia of Type Strains, Phase IV (KMG-IV): sequencing the most valuable type-strain genomes for metagenomic binning, comparative biology and taxonomic classification.</title>
        <authorList>
            <person name="Goeker M."/>
        </authorList>
    </citation>
    <scope>NUCLEOTIDE SEQUENCE [LARGE SCALE GENOMIC DNA]</scope>
    <source>
        <strain evidence="7 8">DSM 25532</strain>
    </source>
</reference>
<evidence type="ECO:0000256" key="3">
    <source>
        <dbReference type="ARBA" id="ARBA00023082"/>
    </source>
</evidence>
<keyword evidence="4" id="KW-0804">Transcription</keyword>
<dbReference type="EMBL" id="QNRR01000002">
    <property type="protein sequence ID" value="RBP46063.1"/>
    <property type="molecule type" value="Genomic_DNA"/>
</dbReference>
<dbReference type="GO" id="GO:0006352">
    <property type="term" value="P:DNA-templated transcription initiation"/>
    <property type="evidence" value="ECO:0007669"/>
    <property type="project" value="InterPro"/>
</dbReference>
<dbReference type="InterPro" id="IPR007627">
    <property type="entry name" value="RNA_pol_sigma70_r2"/>
</dbReference>
<evidence type="ECO:0000313" key="7">
    <source>
        <dbReference type="EMBL" id="RBP46063.1"/>
    </source>
</evidence>